<proteinExistence type="predicted"/>
<accession>A0A0N1P047</accession>
<reference evidence="2 3" key="1">
    <citation type="submission" date="2015-06" db="EMBL/GenBank/DDBJ databases">
        <title>Draft genome of the ant-associated black yeast Phialophora attae CBS 131958.</title>
        <authorList>
            <person name="Moreno L.F."/>
            <person name="Stielow B.J."/>
            <person name="de Hoog S."/>
            <person name="Vicente V.A."/>
            <person name="Weiss V.A."/>
            <person name="de Vries M."/>
            <person name="Cruz L.M."/>
            <person name="Souza E.M."/>
        </authorList>
    </citation>
    <scope>NUCLEOTIDE SEQUENCE [LARGE SCALE GENOMIC DNA]</scope>
    <source>
        <strain evidence="2 3">CBS 131958</strain>
    </source>
</reference>
<name>A0A0N1P047_9EURO</name>
<evidence type="ECO:0000313" key="3">
    <source>
        <dbReference type="Proteomes" id="UP000038010"/>
    </source>
</evidence>
<feature type="region of interest" description="Disordered" evidence="1">
    <location>
        <begin position="338"/>
        <end position="364"/>
    </location>
</feature>
<feature type="region of interest" description="Disordered" evidence="1">
    <location>
        <begin position="547"/>
        <end position="575"/>
    </location>
</feature>
<feature type="region of interest" description="Disordered" evidence="1">
    <location>
        <begin position="215"/>
        <end position="251"/>
    </location>
</feature>
<feature type="region of interest" description="Disordered" evidence="1">
    <location>
        <begin position="15"/>
        <end position="49"/>
    </location>
</feature>
<organism evidence="2 3">
    <name type="scientific">Cyphellophora attinorum</name>
    <dbReference type="NCBI Taxonomy" id="1664694"/>
    <lineage>
        <taxon>Eukaryota</taxon>
        <taxon>Fungi</taxon>
        <taxon>Dikarya</taxon>
        <taxon>Ascomycota</taxon>
        <taxon>Pezizomycotina</taxon>
        <taxon>Eurotiomycetes</taxon>
        <taxon>Chaetothyriomycetidae</taxon>
        <taxon>Chaetothyriales</taxon>
        <taxon>Cyphellophoraceae</taxon>
        <taxon>Cyphellophora</taxon>
    </lineage>
</organism>
<comment type="caution">
    <text evidence="2">The sequence shown here is derived from an EMBL/GenBank/DDBJ whole genome shotgun (WGS) entry which is preliminary data.</text>
</comment>
<feature type="region of interest" description="Disordered" evidence="1">
    <location>
        <begin position="738"/>
        <end position="784"/>
    </location>
</feature>
<dbReference type="PANTHER" id="PTHR48125">
    <property type="entry name" value="LP07818P1"/>
    <property type="match status" value="1"/>
</dbReference>
<feature type="compositionally biased region" description="Polar residues" evidence="1">
    <location>
        <begin position="224"/>
        <end position="246"/>
    </location>
</feature>
<dbReference type="AlphaFoldDB" id="A0A0N1P047"/>
<protein>
    <submittedName>
        <fullName evidence="2">Uncharacterized protein</fullName>
    </submittedName>
</protein>
<gene>
    <name evidence="2" type="ORF">AB675_1947</name>
</gene>
<dbReference type="OrthoDB" id="3946750at2759"/>
<keyword evidence="3" id="KW-1185">Reference proteome</keyword>
<dbReference type="Proteomes" id="UP000038010">
    <property type="component" value="Unassembled WGS sequence"/>
</dbReference>
<dbReference type="VEuPathDB" id="FungiDB:AB675_1947"/>
<dbReference type="RefSeq" id="XP_018002959.1">
    <property type="nucleotide sequence ID" value="XM_018141876.1"/>
</dbReference>
<sequence length="1069" mass="116423">MWLWHNSSGLFVDEKGRPLQKLSTSTKSRAAKQQKGKESAEDDPMVSFHEDLESFRKEVDRAMERDPYGTLFGRRLWSPPSSNNMSWTTFSWFADPKEIKDNPADQQPSQPSADMTSSSSTSTAGSGPSSPRSQASSPQTSRSTPTSGDVYVYDPIIGRKVLKPRSENNTASSNESFKADDGFAKVFDDAVQRIDNTISSFSQTVQRIDKTISSAGQTAHDFASPSTGKVRQSLESAAKSSESTYTPDGPRKSIFETLFGENNAVDIPVKKYVPPKVYGYGDKTATTTESETATSAVKKSAFENSRKREFQALRAATLGNTIDTSAEFHGKYADASAVVPPEKTSTNDPEPTQPQPDPAPFTGTTYAGRAAAILNTSGKSRWLQKEGFTGSKEATQTPTDSPKFTFEKLQPALDRSNVTSKKPDVLQPALDRSTKAKRVISPAELSSKAEAYEKKVDAAEKAEDIDLLRSSDVRRQIPAKSVRTKQDIETLRKARRRSLEKHFNSNQNQTDPPTMPSVAAPLNTLWKHVENNPAGIVAKTLRSLNLSTEKPASEPRKKSITPVESSSPVSAPLAQSEKKISASVIHTELAKPHPLSEATVKEGVPRYPEIENHTRVFEPRYAQLKEQLKDVRKTLYYSKLELASMRRRTASALLTKFENWSVDSREGHINRLRQQAETLRKARDVAKGRREVEEAMADLGKQWRDSEAERLAEYAKVPLIEEDGSAAGFDEPVFTEKKKTAAQPEVVEPAKAQATGPVKRDTDPRSLDEPVGSHSPSPAKSESAPVLKVEPPIFTPAESKVWNDEQPPPIAELKAAIAQQFTSPFVMLINNGKSGVRAVPAPNLPHLAGRKAANPFEVLAALDQAKAAEFLAYFPRLQQAGYELVGGDANKLTFRKTPPAVAPAEKKKAATVLDEIPAEIDPPGPSAPIPPPASSSRISERADLLKRQPPVRRQEQVFSGTTTAPPRPSAAKAAAAESKAAAMAAADELLSSRPFARFVRAFQRVTYTIITLAAGTYTIGLISEGVGAQAQVEGGVHGPRKRIVLPVQEVDGGAVRGTRPGIYSTESSR</sequence>
<feature type="compositionally biased region" description="Basic and acidic residues" evidence="1">
    <location>
        <begin position="758"/>
        <end position="768"/>
    </location>
</feature>
<feature type="compositionally biased region" description="Pro residues" evidence="1">
    <location>
        <begin position="920"/>
        <end position="933"/>
    </location>
</feature>
<dbReference type="PANTHER" id="PTHR48125:SF10">
    <property type="entry name" value="OS12G0136300 PROTEIN"/>
    <property type="match status" value="1"/>
</dbReference>
<feature type="region of interest" description="Disordered" evidence="1">
    <location>
        <begin position="411"/>
        <end position="438"/>
    </location>
</feature>
<evidence type="ECO:0000256" key="1">
    <source>
        <dbReference type="SAM" id="MobiDB-lite"/>
    </source>
</evidence>
<feature type="region of interest" description="Disordered" evidence="1">
    <location>
        <begin position="98"/>
        <end position="151"/>
    </location>
</feature>
<feature type="compositionally biased region" description="Low complexity" evidence="1">
    <location>
        <begin position="108"/>
        <end position="148"/>
    </location>
</feature>
<dbReference type="EMBL" id="LFJN01000006">
    <property type="protein sequence ID" value="KPI42996.1"/>
    <property type="molecule type" value="Genomic_DNA"/>
</dbReference>
<dbReference type="GeneID" id="28733756"/>
<feature type="region of interest" description="Disordered" evidence="1">
    <location>
        <begin position="917"/>
        <end position="968"/>
    </location>
</feature>
<dbReference type="STRING" id="1664694.A0A0N1P047"/>
<evidence type="ECO:0000313" key="2">
    <source>
        <dbReference type="EMBL" id="KPI42996.1"/>
    </source>
</evidence>